<proteinExistence type="predicted"/>
<feature type="compositionally biased region" description="Basic residues" evidence="1">
    <location>
        <begin position="152"/>
        <end position="166"/>
    </location>
</feature>
<accession>A0AAD5Y523</accession>
<comment type="caution">
    <text evidence="2">The sequence shown here is derived from an EMBL/GenBank/DDBJ whole genome shotgun (WGS) entry which is preliminary data.</text>
</comment>
<gene>
    <name evidence="2" type="ORF">HK103_001836</name>
</gene>
<reference evidence="2" key="1">
    <citation type="submission" date="2020-05" db="EMBL/GenBank/DDBJ databases">
        <title>Phylogenomic resolution of chytrid fungi.</title>
        <authorList>
            <person name="Stajich J.E."/>
            <person name="Amses K."/>
            <person name="Simmons R."/>
            <person name="Seto K."/>
            <person name="Myers J."/>
            <person name="Bonds A."/>
            <person name="Quandt C.A."/>
            <person name="Barry K."/>
            <person name="Liu P."/>
            <person name="Grigoriev I."/>
            <person name="Longcore J.E."/>
            <person name="James T.Y."/>
        </authorList>
    </citation>
    <scope>NUCLEOTIDE SEQUENCE</scope>
    <source>
        <strain evidence="2">PLAUS21</strain>
    </source>
</reference>
<sequence>MKEKICPSLSYFMTTDDSLEGLKNKILHETKNVASFVTIGQTLHKLYYQDKLVKNQKEFLEWTKVNLGFSKSTTYEYIISYRVYSDIVAKLPANYAPPMYQSHCQLLSKVPPEQLVDAWIEVNQTAPNGVITTAVLEAYLASRNYKSEKKVSPRKKRKPEKRRLKRKDSDTEEEEEDQLEFTNSQSQDTVVAEPLELNLEFDQQILKHEEQTPPKKRARMRLEKPKLPFDAAYVYELAQRTVTGQEFDKVCKSTAEFYALEQETCSSLPFSTTSNDQETGIERLLSVIFTRYASKEYNEGIFIIRAEFGADWFTPILQHPICILRHIDPQKNGFNSYVAFYMGNNVIEFANCFRNVGLIPGFNSWSLSLAATKQRVEPVEQDFNSEFINEQHLDSQPMEDLSQAASVLCHMTNGLDDKE</sequence>
<evidence type="ECO:0000313" key="3">
    <source>
        <dbReference type="Proteomes" id="UP001210925"/>
    </source>
</evidence>
<dbReference type="EMBL" id="JADGKB010000154">
    <property type="protein sequence ID" value="KAJ3252104.1"/>
    <property type="molecule type" value="Genomic_DNA"/>
</dbReference>
<evidence type="ECO:0000313" key="2">
    <source>
        <dbReference type="EMBL" id="KAJ3252104.1"/>
    </source>
</evidence>
<dbReference type="AlphaFoldDB" id="A0AAD5Y523"/>
<evidence type="ECO:0000256" key="1">
    <source>
        <dbReference type="SAM" id="MobiDB-lite"/>
    </source>
</evidence>
<dbReference type="Proteomes" id="UP001210925">
    <property type="component" value="Unassembled WGS sequence"/>
</dbReference>
<protein>
    <submittedName>
        <fullName evidence="2">Uncharacterized protein</fullName>
    </submittedName>
</protein>
<name>A0AAD5Y523_9FUNG</name>
<feature type="compositionally biased region" description="Acidic residues" evidence="1">
    <location>
        <begin position="170"/>
        <end position="179"/>
    </location>
</feature>
<keyword evidence="3" id="KW-1185">Reference proteome</keyword>
<feature type="region of interest" description="Disordered" evidence="1">
    <location>
        <begin position="148"/>
        <end position="187"/>
    </location>
</feature>
<organism evidence="2 3">
    <name type="scientific">Boothiomyces macroporosus</name>
    <dbReference type="NCBI Taxonomy" id="261099"/>
    <lineage>
        <taxon>Eukaryota</taxon>
        <taxon>Fungi</taxon>
        <taxon>Fungi incertae sedis</taxon>
        <taxon>Chytridiomycota</taxon>
        <taxon>Chytridiomycota incertae sedis</taxon>
        <taxon>Chytridiomycetes</taxon>
        <taxon>Rhizophydiales</taxon>
        <taxon>Terramycetaceae</taxon>
        <taxon>Boothiomyces</taxon>
    </lineage>
</organism>